<dbReference type="AlphaFoldDB" id="A0A8S2Z2T9"/>
<reference evidence="2" key="1">
    <citation type="submission" date="2021-02" db="EMBL/GenBank/DDBJ databases">
        <authorList>
            <person name="Nowell W R."/>
        </authorList>
    </citation>
    <scope>NUCLEOTIDE SEQUENCE</scope>
</reference>
<name>A0A8S2Z2T9_9BILA</name>
<comment type="caution">
    <text evidence="2">The sequence shown here is derived from an EMBL/GenBank/DDBJ whole genome shotgun (WGS) entry which is preliminary data.</text>
</comment>
<evidence type="ECO:0000256" key="1">
    <source>
        <dbReference type="SAM" id="Coils"/>
    </source>
</evidence>
<feature type="non-terminal residue" evidence="2">
    <location>
        <position position="1"/>
    </location>
</feature>
<dbReference type="Proteomes" id="UP000681722">
    <property type="component" value="Unassembled WGS sequence"/>
</dbReference>
<proteinExistence type="predicted"/>
<organism evidence="2 3">
    <name type="scientific">Didymodactylos carnosus</name>
    <dbReference type="NCBI Taxonomy" id="1234261"/>
    <lineage>
        <taxon>Eukaryota</taxon>
        <taxon>Metazoa</taxon>
        <taxon>Spiralia</taxon>
        <taxon>Gnathifera</taxon>
        <taxon>Rotifera</taxon>
        <taxon>Eurotatoria</taxon>
        <taxon>Bdelloidea</taxon>
        <taxon>Philodinida</taxon>
        <taxon>Philodinidae</taxon>
        <taxon>Didymodactylos</taxon>
    </lineage>
</organism>
<keyword evidence="1" id="KW-0175">Coiled coil</keyword>
<protein>
    <submittedName>
        <fullName evidence="2">Uncharacterized protein</fullName>
    </submittedName>
</protein>
<sequence length="213" mass="25762">DIQSEMIFLEDHIDYIMQAKHNVDRPDDNNFFFVDTKIVHDLITLNTNYRSNLISLNQYVEHLNDIYNKYERLNMSLFKIENDLLIEQKSLDNIHKIVENQKNSDNNDLLSLTNLRLQTEQIQINYQQLEKKLIDYENIHLQLQNLSKDHQNNRQLFNYKSLIDKFDVLHKIIYQLRQSTINEQQNIEHFENDQKLINKLINTFNELNEQINE</sequence>
<evidence type="ECO:0000313" key="3">
    <source>
        <dbReference type="Proteomes" id="UP000681722"/>
    </source>
</evidence>
<evidence type="ECO:0000313" key="2">
    <source>
        <dbReference type="EMBL" id="CAF4594798.1"/>
    </source>
</evidence>
<dbReference type="EMBL" id="CAJOBC010125938">
    <property type="protein sequence ID" value="CAF4594798.1"/>
    <property type="molecule type" value="Genomic_DNA"/>
</dbReference>
<gene>
    <name evidence="2" type="ORF">SRO942_LOCUS48640</name>
</gene>
<feature type="non-terminal residue" evidence="2">
    <location>
        <position position="213"/>
    </location>
</feature>
<feature type="coiled-coil region" evidence="1">
    <location>
        <begin position="112"/>
        <end position="146"/>
    </location>
</feature>
<accession>A0A8S2Z2T9</accession>